<dbReference type="InterPro" id="IPR011604">
    <property type="entry name" value="PDDEXK-like_dom_sf"/>
</dbReference>
<reference evidence="1" key="1">
    <citation type="submission" date="2024-01" db="EMBL/GenBank/DDBJ databases">
        <title>Complete genome sequence of Mycoplasma gateae strain 3700.</title>
        <authorList>
            <person name="Spergser J."/>
        </authorList>
    </citation>
    <scope>NUCLEOTIDE SEQUENCE [LARGE SCALE GENOMIC DNA]</scope>
    <source>
        <strain evidence="1">3700</strain>
    </source>
</reference>
<dbReference type="NCBIfam" id="NF045870">
    <property type="entry name" value="MAGa7180_fam_nucl"/>
    <property type="match status" value="1"/>
</dbReference>
<organism evidence="1 2">
    <name type="scientific">Metamycoplasma gateae</name>
    <dbReference type="NCBI Taxonomy" id="35769"/>
    <lineage>
        <taxon>Bacteria</taxon>
        <taxon>Bacillati</taxon>
        <taxon>Mycoplasmatota</taxon>
        <taxon>Mycoplasmoidales</taxon>
        <taxon>Metamycoplasmataceae</taxon>
        <taxon>Metamycoplasma</taxon>
    </lineage>
</organism>
<dbReference type="InterPro" id="IPR011335">
    <property type="entry name" value="Restrct_endonuc-II-like"/>
</dbReference>
<dbReference type="Proteomes" id="UP001431935">
    <property type="component" value="Chromosome"/>
</dbReference>
<dbReference type="RefSeq" id="WP_330463626.1">
    <property type="nucleotide sequence ID" value="NZ_CP143578.1"/>
</dbReference>
<name>A0ABZ2AIJ1_9BACT</name>
<proteinExistence type="predicted"/>
<dbReference type="Gene3D" id="3.90.320.10">
    <property type="match status" value="1"/>
</dbReference>
<dbReference type="EMBL" id="CP143578">
    <property type="protein sequence ID" value="WVN21595.1"/>
    <property type="molecule type" value="Genomic_DNA"/>
</dbReference>
<keyword evidence="2" id="KW-1185">Reference proteome</keyword>
<accession>A0ABZ2AIJ1</accession>
<dbReference type="SUPFAM" id="SSF52980">
    <property type="entry name" value="Restriction endonuclease-like"/>
    <property type="match status" value="1"/>
</dbReference>
<gene>
    <name evidence="1" type="ORF">V2E26_01215</name>
</gene>
<sequence>MSDLKQIKIPVRYFYNGKQYFVDYDSKTIKLEENYHKKLLSIRPGQMGGFRKITGSSLGDILELTQFNSQFTAFTRLCNFRFPVLDPKYTNAGVAIEPKILEKIEKKYSFKIQRFNAEEYNYDYFKENLLFGGLPDGFLKEQNLVIEIKTVGAKKLDSWNQNNINISYIKQAQLYSYLIGAKKFTIVACFLEEEDYAQPSLVDIEKRVVKNWFFEVNEKQVLDDIKTCQEWFEKYTKLGISPEWKESTDIDIVKFLSCKNFDEWKELYLEWVKVGKAVPEYE</sequence>
<evidence type="ECO:0000313" key="1">
    <source>
        <dbReference type="EMBL" id="WVN21595.1"/>
    </source>
</evidence>
<evidence type="ECO:0000313" key="2">
    <source>
        <dbReference type="Proteomes" id="UP001431935"/>
    </source>
</evidence>
<protein>
    <recommendedName>
        <fullName evidence="3">YqaJ viral recombinase domain-containing protein</fullName>
    </recommendedName>
</protein>
<evidence type="ECO:0008006" key="3">
    <source>
        <dbReference type="Google" id="ProtNLM"/>
    </source>
</evidence>